<accession>A0A2K9YNF5</accession>
<keyword evidence="3 5" id="KW-1133">Transmembrane helix</keyword>
<dbReference type="Gene3D" id="1.10.3730.20">
    <property type="match status" value="1"/>
</dbReference>
<evidence type="ECO:0000256" key="5">
    <source>
        <dbReference type="SAM" id="Phobius"/>
    </source>
</evidence>
<dbReference type="AlphaFoldDB" id="A0A2K9YNF5"/>
<protein>
    <submittedName>
        <fullName evidence="6">Transmembrane protein 234</fullName>
    </submittedName>
</protein>
<dbReference type="InterPro" id="IPR018908">
    <property type="entry name" value="TMEM234"/>
</dbReference>
<evidence type="ECO:0000256" key="4">
    <source>
        <dbReference type="ARBA" id="ARBA00023136"/>
    </source>
</evidence>
<dbReference type="PANTHER" id="PTHR28668">
    <property type="entry name" value="TRANSMEMBRANE PROTEIN 234"/>
    <property type="match status" value="1"/>
</dbReference>
<feature type="transmembrane region" description="Helical" evidence="5">
    <location>
        <begin position="54"/>
        <end position="72"/>
    </location>
</feature>
<evidence type="ECO:0000256" key="3">
    <source>
        <dbReference type="ARBA" id="ARBA00022989"/>
    </source>
</evidence>
<feature type="transmembrane region" description="Helical" evidence="5">
    <location>
        <begin position="79"/>
        <end position="99"/>
    </location>
</feature>
<dbReference type="Pfam" id="PF10639">
    <property type="entry name" value="TMEM234"/>
    <property type="match status" value="1"/>
</dbReference>
<keyword evidence="2 5" id="KW-0812">Transmembrane</keyword>
<evidence type="ECO:0000256" key="1">
    <source>
        <dbReference type="ARBA" id="ARBA00004141"/>
    </source>
</evidence>
<organism evidence="6">
    <name type="scientific">Lilium longiflorum</name>
    <name type="common">Trumpet lily</name>
    <dbReference type="NCBI Taxonomy" id="4690"/>
    <lineage>
        <taxon>Eukaryota</taxon>
        <taxon>Viridiplantae</taxon>
        <taxon>Streptophyta</taxon>
        <taxon>Embryophyta</taxon>
        <taxon>Tracheophyta</taxon>
        <taxon>Spermatophyta</taxon>
        <taxon>Magnoliopsida</taxon>
        <taxon>Liliopsida</taxon>
        <taxon>Liliales</taxon>
        <taxon>Liliaceae</taxon>
        <taxon>Lilium</taxon>
    </lineage>
</organism>
<feature type="transmembrane region" description="Helical" evidence="5">
    <location>
        <begin position="105"/>
        <end position="123"/>
    </location>
</feature>
<comment type="subcellular location">
    <subcellularLocation>
        <location evidence="1">Membrane</location>
        <topology evidence="1">Multi-pass membrane protein</topology>
    </subcellularLocation>
</comment>
<gene>
    <name evidence="6" type="primary">TMEM234</name>
</gene>
<dbReference type="GO" id="GO:0016020">
    <property type="term" value="C:membrane"/>
    <property type="evidence" value="ECO:0007669"/>
    <property type="project" value="UniProtKB-SubCell"/>
</dbReference>
<keyword evidence="4 5" id="KW-0472">Membrane</keyword>
<name>A0A2K9YNF5_LILLO</name>
<evidence type="ECO:0000313" key="6">
    <source>
        <dbReference type="EMBL" id="AUW34378.1"/>
    </source>
</evidence>
<reference evidence="6" key="1">
    <citation type="submission" date="2017-03" db="EMBL/GenBank/DDBJ databases">
        <title>Searching for disease resistance genes to various genotypes of Lilium longiflorum using high throughput screening.</title>
        <authorList>
            <person name="Subburaj S."/>
            <person name="Lee G.-J."/>
        </authorList>
    </citation>
    <scope>NUCLEOTIDE SEQUENCE</scope>
</reference>
<sequence>MIGDVEKMVVVGLIWGTTNSLMRRGAVLWDHRVRSSPTQSLILKWLNLLLTWQYSMPFLINLSASASFFYILGSAPISVAVPVTNAVTFAATAVSAFLLGEEMRVGPAIIGTGLIVLGVWICIS</sequence>
<dbReference type="PANTHER" id="PTHR28668:SF1">
    <property type="entry name" value="TRANSMEMBRANE PROTEIN 234"/>
    <property type="match status" value="1"/>
</dbReference>
<dbReference type="EMBL" id="KY799155">
    <property type="protein sequence ID" value="AUW34378.1"/>
    <property type="molecule type" value="mRNA"/>
</dbReference>
<proteinExistence type="evidence at transcript level"/>
<evidence type="ECO:0000256" key="2">
    <source>
        <dbReference type="ARBA" id="ARBA00022692"/>
    </source>
</evidence>